<feature type="transmembrane region" description="Helical" evidence="1">
    <location>
        <begin position="242"/>
        <end position="261"/>
    </location>
</feature>
<feature type="transmembrane region" description="Helical" evidence="1">
    <location>
        <begin position="215"/>
        <end position="236"/>
    </location>
</feature>
<dbReference type="GO" id="GO:0140359">
    <property type="term" value="F:ABC-type transporter activity"/>
    <property type="evidence" value="ECO:0007669"/>
    <property type="project" value="InterPro"/>
</dbReference>
<gene>
    <name evidence="2" type="ORF">ATO12_21465</name>
</gene>
<feature type="transmembrane region" description="Helical" evidence="1">
    <location>
        <begin position="448"/>
        <end position="468"/>
    </location>
</feature>
<dbReference type="EMBL" id="AQRA01000007">
    <property type="protein sequence ID" value="EZH72709.1"/>
    <property type="molecule type" value="Genomic_DNA"/>
</dbReference>
<dbReference type="Pfam" id="PF12679">
    <property type="entry name" value="ABC2_membrane_2"/>
    <property type="match status" value="1"/>
</dbReference>
<accession>A0A023BRV9</accession>
<dbReference type="OrthoDB" id="184009at2"/>
<evidence type="ECO:0000256" key="1">
    <source>
        <dbReference type="SAM" id="Phobius"/>
    </source>
</evidence>
<dbReference type="PANTHER" id="PTHR43471:SF1">
    <property type="entry name" value="ABC TRANSPORTER PERMEASE PROTEIN NOSY-RELATED"/>
    <property type="match status" value="1"/>
</dbReference>
<dbReference type="Proteomes" id="UP000023541">
    <property type="component" value="Unassembled WGS sequence"/>
</dbReference>
<protein>
    <recommendedName>
        <fullName evidence="4">ABC transporter permease</fullName>
    </recommendedName>
</protein>
<sequence length="477" mass="54803">MNGVLLIAKKEIQIALRKKLIAALAIVIMGLLSIALYTGYVAYNQQRAIIEQAKHENRTEWLEQGDKHPHIAAHYGTFVFKPKTILSLFDFGLDTYTGTSVYLEAHYQHEFMFRPAQDHSSMIRFGELSAAMVFQILIPLLIIFLAFTAFTEERENGTLKLLISQGVSYSSIVKGKIIAYVSILFAIVIPFFVIAFILSTVITDSGSIPDVGLRVLFLLIVYVVYLSIFVAFSVWVSMQSSTGRNALLTLLTCWILFTIIIPKTTANFGESFYPLPSMKIYREAIQKDIREGLDGKNPKIAREQQLKKEYLQHYKVDSIHKLPLNFEGMRMQAGEDYGNKVYDVHWQRLIDIFNHQNRISSLSSFITPYLAVRNVSMGLAATDLNTSIHFQKVTENYRRELVRKMNLDMAQNSKYGEFYEYKADKNLWKTVKDFHYKTMSAYEILSQYLIELLSLCCWGLVIFFLLNYSSHKKKPVL</sequence>
<dbReference type="PANTHER" id="PTHR43471">
    <property type="entry name" value="ABC TRANSPORTER PERMEASE"/>
    <property type="match status" value="1"/>
</dbReference>
<keyword evidence="1" id="KW-0812">Transmembrane</keyword>
<reference evidence="2 3" key="1">
    <citation type="submission" date="2014-04" db="EMBL/GenBank/DDBJ databases">
        <title>Aquimarina sp. 22II-S11-z7 Genome Sequencing.</title>
        <authorList>
            <person name="Lai Q."/>
        </authorList>
    </citation>
    <scope>NUCLEOTIDE SEQUENCE [LARGE SCALE GENOMIC DNA]</scope>
    <source>
        <strain evidence="2 3">22II-S11-z7</strain>
    </source>
</reference>
<comment type="caution">
    <text evidence="2">The sequence shown here is derived from an EMBL/GenBank/DDBJ whole genome shotgun (WGS) entry which is preliminary data.</text>
</comment>
<keyword evidence="1" id="KW-1133">Transmembrane helix</keyword>
<dbReference type="Pfam" id="PF12040">
    <property type="entry name" value="DUF3526"/>
    <property type="match status" value="1"/>
</dbReference>
<dbReference type="GO" id="GO:0005886">
    <property type="term" value="C:plasma membrane"/>
    <property type="evidence" value="ECO:0007669"/>
    <property type="project" value="UniProtKB-SubCell"/>
</dbReference>
<dbReference type="RefSeq" id="WP_034243972.1">
    <property type="nucleotide sequence ID" value="NZ_AQRA01000007.1"/>
</dbReference>
<feature type="transmembrane region" description="Helical" evidence="1">
    <location>
        <begin position="128"/>
        <end position="150"/>
    </location>
</feature>
<evidence type="ECO:0008006" key="4">
    <source>
        <dbReference type="Google" id="ProtNLM"/>
    </source>
</evidence>
<keyword evidence="3" id="KW-1185">Reference proteome</keyword>
<evidence type="ECO:0000313" key="2">
    <source>
        <dbReference type="EMBL" id="EZH72709.1"/>
    </source>
</evidence>
<dbReference type="STRING" id="1317122.ATO12_21465"/>
<dbReference type="AlphaFoldDB" id="A0A023BRV9"/>
<dbReference type="InterPro" id="IPR021913">
    <property type="entry name" value="DUF3526"/>
</dbReference>
<evidence type="ECO:0000313" key="3">
    <source>
        <dbReference type="Proteomes" id="UP000023541"/>
    </source>
</evidence>
<proteinExistence type="predicted"/>
<feature type="transmembrane region" description="Helical" evidence="1">
    <location>
        <begin position="20"/>
        <end position="43"/>
    </location>
</feature>
<feature type="transmembrane region" description="Helical" evidence="1">
    <location>
        <begin position="177"/>
        <end position="203"/>
    </location>
</feature>
<keyword evidence="1" id="KW-0472">Membrane</keyword>
<dbReference type="eggNOG" id="COG1277">
    <property type="taxonomic scope" value="Bacteria"/>
</dbReference>
<name>A0A023BRV9_9FLAO</name>
<organism evidence="2 3">
    <name type="scientific">Aquimarina atlantica</name>
    <dbReference type="NCBI Taxonomy" id="1317122"/>
    <lineage>
        <taxon>Bacteria</taxon>
        <taxon>Pseudomonadati</taxon>
        <taxon>Bacteroidota</taxon>
        <taxon>Flavobacteriia</taxon>
        <taxon>Flavobacteriales</taxon>
        <taxon>Flavobacteriaceae</taxon>
        <taxon>Aquimarina</taxon>
    </lineage>
</organism>